<proteinExistence type="inferred from homology"/>
<evidence type="ECO:0000313" key="7">
    <source>
        <dbReference type="Proteomes" id="UP001165652"/>
    </source>
</evidence>
<organism evidence="6 7">
    <name type="scientific">Rhodoplanes tepidamans</name>
    <name type="common">Rhodoplanes cryptolactis</name>
    <dbReference type="NCBI Taxonomy" id="200616"/>
    <lineage>
        <taxon>Bacteria</taxon>
        <taxon>Pseudomonadati</taxon>
        <taxon>Pseudomonadota</taxon>
        <taxon>Alphaproteobacteria</taxon>
        <taxon>Hyphomicrobiales</taxon>
        <taxon>Nitrobacteraceae</taxon>
        <taxon>Rhodoplanes</taxon>
    </lineage>
</organism>
<dbReference type="PANTHER" id="PTHR30537:SF35">
    <property type="entry name" value="TRANSCRIPTIONAL REGULATORY PROTEIN"/>
    <property type="match status" value="1"/>
</dbReference>
<keyword evidence="2" id="KW-0805">Transcription regulation</keyword>
<comment type="similarity">
    <text evidence="1">Belongs to the LysR transcriptional regulatory family.</text>
</comment>
<dbReference type="CDD" id="cd08422">
    <property type="entry name" value="PBP2_CrgA_like"/>
    <property type="match status" value="1"/>
</dbReference>
<dbReference type="PROSITE" id="PS50931">
    <property type="entry name" value="HTH_LYSR"/>
    <property type="match status" value="1"/>
</dbReference>
<evidence type="ECO:0000256" key="1">
    <source>
        <dbReference type="ARBA" id="ARBA00009437"/>
    </source>
</evidence>
<dbReference type="SUPFAM" id="SSF46785">
    <property type="entry name" value="Winged helix' DNA-binding domain"/>
    <property type="match status" value="1"/>
</dbReference>
<evidence type="ECO:0000259" key="5">
    <source>
        <dbReference type="PROSITE" id="PS50931"/>
    </source>
</evidence>
<gene>
    <name evidence="6" type="ORF">PQJ73_12220</name>
</gene>
<feature type="domain" description="HTH lysR-type" evidence="5">
    <location>
        <begin position="1"/>
        <end position="59"/>
    </location>
</feature>
<dbReference type="InterPro" id="IPR005119">
    <property type="entry name" value="LysR_subst-bd"/>
</dbReference>
<comment type="caution">
    <text evidence="6">The sequence shown here is derived from an EMBL/GenBank/DDBJ whole genome shotgun (WGS) entry which is preliminary data.</text>
</comment>
<dbReference type="InterPro" id="IPR058163">
    <property type="entry name" value="LysR-type_TF_proteobact-type"/>
</dbReference>
<dbReference type="EMBL" id="JAQQLI010000016">
    <property type="protein sequence ID" value="MDC7786448.1"/>
    <property type="molecule type" value="Genomic_DNA"/>
</dbReference>
<sequence>MDAMTNLKAFVATARTGSFSRAARELGVAPSVVTKRVGQLEHEIRRSLFVRSTRRVELTDAGRRFLPRVRALISDFEDTFATMRRPRKHLEGHIRIKSPTTLTVTRLGGLFGGFQSAHPLVSMEVVLIDGPVNPIEEGYDVAIGAFAPTFPDVVDVPLCPLRRVVCAAPAYLNRRGHPKHPRNLVTQDCLVFTPSGTVWDFTGPQGPISVEVRPRFASNDGQLLVAAAVEGNGIGLLSRYACAAPLRDGRLVPVLPDYAVPDMLIKAVVPEAKIDQPVLRALLAWLAERLAPATAPELDGEPASTCPPAG</sequence>
<evidence type="ECO:0000256" key="4">
    <source>
        <dbReference type="ARBA" id="ARBA00023163"/>
    </source>
</evidence>
<evidence type="ECO:0000256" key="3">
    <source>
        <dbReference type="ARBA" id="ARBA00023125"/>
    </source>
</evidence>
<dbReference type="RefSeq" id="WP_272777297.1">
    <property type="nucleotide sequence ID" value="NZ_JAQQLI010000016.1"/>
</dbReference>
<dbReference type="Pfam" id="PF03466">
    <property type="entry name" value="LysR_substrate"/>
    <property type="match status" value="1"/>
</dbReference>
<protein>
    <submittedName>
        <fullName evidence="6">LysR family transcriptional regulator</fullName>
    </submittedName>
</protein>
<dbReference type="Pfam" id="PF00126">
    <property type="entry name" value="HTH_1"/>
    <property type="match status" value="1"/>
</dbReference>
<dbReference type="Gene3D" id="1.10.10.10">
    <property type="entry name" value="Winged helix-like DNA-binding domain superfamily/Winged helix DNA-binding domain"/>
    <property type="match status" value="1"/>
</dbReference>
<dbReference type="Proteomes" id="UP001165652">
    <property type="component" value="Unassembled WGS sequence"/>
</dbReference>
<dbReference type="InterPro" id="IPR000847">
    <property type="entry name" value="LysR_HTH_N"/>
</dbReference>
<dbReference type="SUPFAM" id="SSF53850">
    <property type="entry name" value="Periplasmic binding protein-like II"/>
    <property type="match status" value="1"/>
</dbReference>
<reference evidence="6" key="2">
    <citation type="submission" date="2023-02" db="EMBL/GenBank/DDBJ databases">
        <authorList>
            <person name="Rayyan A."/>
            <person name="Meyer T."/>
            <person name="Kyndt J.A."/>
        </authorList>
    </citation>
    <scope>NUCLEOTIDE SEQUENCE</scope>
    <source>
        <strain evidence="6">DSM 9987</strain>
    </source>
</reference>
<dbReference type="PANTHER" id="PTHR30537">
    <property type="entry name" value="HTH-TYPE TRANSCRIPTIONAL REGULATOR"/>
    <property type="match status" value="1"/>
</dbReference>
<evidence type="ECO:0000256" key="2">
    <source>
        <dbReference type="ARBA" id="ARBA00023015"/>
    </source>
</evidence>
<keyword evidence="7" id="KW-1185">Reference proteome</keyword>
<keyword evidence="3" id="KW-0238">DNA-binding</keyword>
<dbReference type="InterPro" id="IPR036390">
    <property type="entry name" value="WH_DNA-bd_sf"/>
</dbReference>
<name>A0ABT5J9W5_RHOTP</name>
<accession>A0ABT5J9W5</accession>
<reference evidence="6" key="1">
    <citation type="journal article" date="2023" name="Microbiol Resour">
        <title>Genome Sequences of Rhodoplanes serenus and Two Thermotolerant Strains, Rhodoplanes tepidamans and 'Rhodoplanes cryptolactis,' Further Refine the Genus.</title>
        <authorList>
            <person name="Rayyan A.A."/>
            <person name="Kyndt J.A."/>
        </authorList>
    </citation>
    <scope>NUCLEOTIDE SEQUENCE</scope>
    <source>
        <strain evidence="6">DSM 9987</strain>
    </source>
</reference>
<evidence type="ECO:0000313" key="6">
    <source>
        <dbReference type="EMBL" id="MDC7786448.1"/>
    </source>
</evidence>
<dbReference type="InterPro" id="IPR036388">
    <property type="entry name" value="WH-like_DNA-bd_sf"/>
</dbReference>
<dbReference type="Gene3D" id="3.40.190.290">
    <property type="match status" value="1"/>
</dbReference>
<keyword evidence="4" id="KW-0804">Transcription</keyword>